<dbReference type="RefSeq" id="WP_263341307.1">
    <property type="nucleotide sequence ID" value="NZ_JAGSYH010000007.1"/>
</dbReference>
<reference evidence="4" key="1">
    <citation type="journal article" date="2019" name="Int. J. Syst. Evol. Microbiol.">
        <title>The Global Catalogue of Microorganisms (GCM) 10K type strain sequencing project: providing services to taxonomists for standard genome sequencing and annotation.</title>
        <authorList>
            <consortium name="The Broad Institute Genomics Platform"/>
            <consortium name="The Broad Institute Genome Sequencing Center for Infectious Disease"/>
            <person name="Wu L."/>
            <person name="Ma J."/>
        </authorList>
    </citation>
    <scope>NUCLEOTIDE SEQUENCE [LARGE SCALE GENOMIC DNA]</scope>
    <source>
        <strain evidence="4">JCM 4087</strain>
    </source>
</reference>
<protein>
    <submittedName>
        <fullName evidence="3">DinB family protein</fullName>
    </submittedName>
</protein>
<organism evidence="3 4">
    <name type="scientific">Acidicapsa dinghuensis</name>
    <dbReference type="NCBI Taxonomy" id="2218256"/>
    <lineage>
        <taxon>Bacteria</taxon>
        <taxon>Pseudomonadati</taxon>
        <taxon>Acidobacteriota</taxon>
        <taxon>Terriglobia</taxon>
        <taxon>Terriglobales</taxon>
        <taxon>Acidobacteriaceae</taxon>
        <taxon>Acidicapsa</taxon>
    </lineage>
</organism>
<proteinExistence type="inferred from homology"/>
<keyword evidence="2" id="KW-0479">Metal-binding</keyword>
<comment type="similarity">
    <text evidence="1">Belongs to the DinB family.</text>
</comment>
<evidence type="ECO:0000313" key="3">
    <source>
        <dbReference type="EMBL" id="MFC5863391.1"/>
    </source>
</evidence>
<dbReference type="Proteomes" id="UP001596091">
    <property type="component" value="Unassembled WGS sequence"/>
</dbReference>
<gene>
    <name evidence="3" type="ORF">ACFPT7_13890</name>
</gene>
<name>A0ABW1EGI6_9BACT</name>
<sequence length="164" mass="18474">MDFQKELVAEFDREVATTRKMLNAIPEGADLSWKANPKSMTLGRLASHVAEIPGEWGRETLSKDGIEYDGAPAWTAGSKAELLERFDKETAETRALLVGLELAKWDGQWTMKAGDQTWINSPRHEVFRTWVMNHLIHHRSQLGRDLRTLGVPIPGCYGPSVDEM</sequence>
<dbReference type="InterPro" id="IPR034660">
    <property type="entry name" value="DinB/YfiT-like"/>
</dbReference>
<dbReference type="Gene3D" id="1.20.120.450">
    <property type="entry name" value="dinb family like domain"/>
    <property type="match status" value="1"/>
</dbReference>
<accession>A0ABW1EGI6</accession>
<dbReference type="EMBL" id="JBHSPH010000004">
    <property type="protein sequence ID" value="MFC5863391.1"/>
    <property type="molecule type" value="Genomic_DNA"/>
</dbReference>
<dbReference type="SUPFAM" id="SSF109854">
    <property type="entry name" value="DinB/YfiT-like putative metalloenzymes"/>
    <property type="match status" value="1"/>
</dbReference>
<dbReference type="Pfam" id="PF05163">
    <property type="entry name" value="DinB"/>
    <property type="match status" value="1"/>
</dbReference>
<evidence type="ECO:0000256" key="1">
    <source>
        <dbReference type="ARBA" id="ARBA00008635"/>
    </source>
</evidence>
<comment type="caution">
    <text evidence="3">The sequence shown here is derived from an EMBL/GenBank/DDBJ whole genome shotgun (WGS) entry which is preliminary data.</text>
</comment>
<dbReference type="InterPro" id="IPR007837">
    <property type="entry name" value="DinB"/>
</dbReference>
<evidence type="ECO:0000256" key="2">
    <source>
        <dbReference type="ARBA" id="ARBA00022723"/>
    </source>
</evidence>
<evidence type="ECO:0000313" key="4">
    <source>
        <dbReference type="Proteomes" id="UP001596091"/>
    </source>
</evidence>
<keyword evidence="4" id="KW-1185">Reference proteome</keyword>